<proteinExistence type="predicted"/>
<dbReference type="Gene3D" id="3.40.50.1820">
    <property type="entry name" value="alpha/beta hydrolase"/>
    <property type="match status" value="1"/>
</dbReference>
<sequence length="297" mass="33079">MRFPVWIAADGWRHRAYDWPADGAPRGSLIFQSGRADFIEKYLEACDHWHRGGWAVEGFDWRGQGGSRRFAEGLQPDDRLSFDPLIDDLVAFVADWKARTPAPHVLVAHSMGGHVALRACAERGMVLDALVLVAPMLALNTGFIPRPIAQMLIGGARLAGLGHRAAWTDDPDDPRRQFRLTASRERYEDSQWWKTERPGMGLGTPTWNWLGAAMAGARRIGRRGALARVTTPVLLLAAGFDKLVRDSAIEAAAWRLPVGEFRLLPTARHEMLREADDNRLPALAAIDDFLARRAPRP</sequence>
<evidence type="ECO:0000259" key="1">
    <source>
        <dbReference type="Pfam" id="PF12146"/>
    </source>
</evidence>
<gene>
    <name evidence="2" type="ORF">PBT88_05035</name>
</gene>
<keyword evidence="2" id="KW-0378">Hydrolase</keyword>
<dbReference type="RefSeq" id="WP_270078128.1">
    <property type="nucleotide sequence ID" value="NZ_CP115174.1"/>
</dbReference>
<dbReference type="GO" id="GO:0016787">
    <property type="term" value="F:hydrolase activity"/>
    <property type="evidence" value="ECO:0007669"/>
    <property type="project" value="UniProtKB-KW"/>
</dbReference>
<dbReference type="EMBL" id="CP115174">
    <property type="protein sequence ID" value="WBO23496.1"/>
    <property type="molecule type" value="Genomic_DNA"/>
</dbReference>
<dbReference type="InterPro" id="IPR022742">
    <property type="entry name" value="Hydrolase_4"/>
</dbReference>
<dbReference type="InterPro" id="IPR029058">
    <property type="entry name" value="AB_hydrolase_fold"/>
</dbReference>
<dbReference type="Proteomes" id="UP001210865">
    <property type="component" value="Chromosome"/>
</dbReference>
<dbReference type="InterPro" id="IPR051044">
    <property type="entry name" value="MAG_DAG_Lipase"/>
</dbReference>
<dbReference type="PANTHER" id="PTHR11614">
    <property type="entry name" value="PHOSPHOLIPASE-RELATED"/>
    <property type="match status" value="1"/>
</dbReference>
<keyword evidence="3" id="KW-1185">Reference proteome</keyword>
<reference evidence="2 3" key="1">
    <citation type="submission" date="2022-12" db="EMBL/GenBank/DDBJ databases">
        <title>Sphingomonas abieness sp. nov., an endophytic bacterium isolated from Abies koreana.</title>
        <authorList>
            <person name="Jiang L."/>
            <person name="Lee J."/>
        </authorList>
    </citation>
    <scope>NUCLEOTIDE SEQUENCE [LARGE SCALE GENOMIC DNA]</scope>
    <source>
        <strain evidence="3">PAMB 00755</strain>
    </source>
</reference>
<feature type="domain" description="Serine aminopeptidase S33" evidence="1">
    <location>
        <begin position="24"/>
        <end position="276"/>
    </location>
</feature>
<dbReference type="SUPFAM" id="SSF53474">
    <property type="entry name" value="alpha/beta-Hydrolases"/>
    <property type="match status" value="1"/>
</dbReference>
<evidence type="ECO:0000313" key="2">
    <source>
        <dbReference type="EMBL" id="WBO23496.1"/>
    </source>
</evidence>
<protein>
    <submittedName>
        <fullName evidence="2">Alpha/beta hydrolase</fullName>
    </submittedName>
</protein>
<dbReference type="Pfam" id="PF12146">
    <property type="entry name" value="Hydrolase_4"/>
    <property type="match status" value="1"/>
</dbReference>
<organism evidence="2 3">
    <name type="scientific">Sphingomonas abietis</name>
    <dbReference type="NCBI Taxonomy" id="3012344"/>
    <lineage>
        <taxon>Bacteria</taxon>
        <taxon>Pseudomonadati</taxon>
        <taxon>Pseudomonadota</taxon>
        <taxon>Alphaproteobacteria</taxon>
        <taxon>Sphingomonadales</taxon>
        <taxon>Sphingomonadaceae</taxon>
        <taxon>Sphingomonas</taxon>
    </lineage>
</organism>
<accession>A0ABY7NVM6</accession>
<name>A0ABY7NVM6_9SPHN</name>
<evidence type="ECO:0000313" key="3">
    <source>
        <dbReference type="Proteomes" id="UP001210865"/>
    </source>
</evidence>